<comment type="caution">
    <text evidence="4">The sequence shown here is derived from an EMBL/GenBank/DDBJ whole genome shotgun (WGS) entry which is preliminary data.</text>
</comment>
<dbReference type="SUPFAM" id="SSF51735">
    <property type="entry name" value="NAD(P)-binding Rossmann-fold domains"/>
    <property type="match status" value="1"/>
</dbReference>
<dbReference type="InterPro" id="IPR050463">
    <property type="entry name" value="Gfo/Idh/MocA_oxidrdct_glycsds"/>
</dbReference>
<evidence type="ECO:0000256" key="1">
    <source>
        <dbReference type="ARBA" id="ARBA00023002"/>
    </source>
</evidence>
<proteinExistence type="predicted"/>
<dbReference type="InterPro" id="IPR000683">
    <property type="entry name" value="Gfo/Idh/MocA-like_OxRdtase_N"/>
</dbReference>
<keyword evidence="5" id="KW-1185">Reference proteome</keyword>
<keyword evidence="1" id="KW-0560">Oxidoreductase</keyword>
<name>A0ABU2FPS0_9EURY</name>
<gene>
    <name evidence="4" type="ORF">NDI86_11480</name>
</gene>
<dbReference type="InterPro" id="IPR049838">
    <property type="entry name" value="XacA-like"/>
</dbReference>
<evidence type="ECO:0000259" key="3">
    <source>
        <dbReference type="Pfam" id="PF22725"/>
    </source>
</evidence>
<dbReference type="EMBL" id="JAMQOS010000003">
    <property type="protein sequence ID" value="MDS0282747.1"/>
    <property type="molecule type" value="Genomic_DNA"/>
</dbReference>
<dbReference type="InterPro" id="IPR036291">
    <property type="entry name" value="NAD(P)-bd_dom_sf"/>
</dbReference>
<dbReference type="Pfam" id="PF01408">
    <property type="entry name" value="GFO_IDH_MocA"/>
    <property type="match status" value="1"/>
</dbReference>
<dbReference type="Pfam" id="PF22725">
    <property type="entry name" value="GFO_IDH_MocA_C3"/>
    <property type="match status" value="1"/>
</dbReference>
<dbReference type="Gene3D" id="3.30.360.10">
    <property type="entry name" value="Dihydrodipicolinate Reductase, domain 2"/>
    <property type="match status" value="1"/>
</dbReference>
<evidence type="ECO:0000259" key="2">
    <source>
        <dbReference type="Pfam" id="PF01408"/>
    </source>
</evidence>
<dbReference type="Proteomes" id="UP001268864">
    <property type="component" value="Unassembled WGS sequence"/>
</dbReference>
<dbReference type="PANTHER" id="PTHR43818">
    <property type="entry name" value="BCDNA.GH03377"/>
    <property type="match status" value="1"/>
</dbReference>
<protein>
    <submittedName>
        <fullName evidence="4">Gfo/Idh/MocA family oxidoreductase</fullName>
    </submittedName>
</protein>
<dbReference type="SUPFAM" id="SSF55347">
    <property type="entry name" value="Glyceraldehyde-3-phosphate dehydrogenase-like, C-terminal domain"/>
    <property type="match status" value="1"/>
</dbReference>
<dbReference type="PANTHER" id="PTHR43818:SF11">
    <property type="entry name" value="BCDNA.GH03377"/>
    <property type="match status" value="1"/>
</dbReference>
<evidence type="ECO:0000313" key="5">
    <source>
        <dbReference type="Proteomes" id="UP001268864"/>
    </source>
</evidence>
<accession>A0ABU2FPS0</accession>
<dbReference type="Gene3D" id="3.40.50.720">
    <property type="entry name" value="NAD(P)-binding Rossmann-like Domain"/>
    <property type="match status" value="1"/>
</dbReference>
<feature type="domain" description="Gfo/Idh/MocA-like oxidoreductase N-terminal" evidence="2">
    <location>
        <begin position="26"/>
        <end position="149"/>
    </location>
</feature>
<dbReference type="RefSeq" id="WP_310900574.1">
    <property type="nucleotide sequence ID" value="NZ_JAMQOS010000003.1"/>
</dbReference>
<sequence>MELSAILEDSCVRDWETVDPAAVEPVRFAVIGLGWFTKGRALPALGRSERCEPSVLVSSSTAKAERVAADTAGASHGITYDEFHDGVARDAYDAVYIVTPNALHLEYVETAAAFGKDVLCEKPMERDSERAAQLRDVAADAGVELMVAYRMHTEPAVRRARELVAAGYVGEPMSVTGDMSQRLLDRIDPNPDQWRLDEELAGGGALFDIGIYPLNTARYLLDADPLAVTGNTSSTHDAFDEVDETVAFSVEFPEEVYGQCYASHNARQSSGITVTGTEGQVRVEPAFFQDQARQLHVSRGDGRASVTVEKVDQMLEEFDYFADRVRGDADLYPDGDHGLVDMRAMEAVYEAAATDRWIPLD</sequence>
<dbReference type="InterPro" id="IPR008354">
    <property type="entry name" value="Glc-Fru_OxRdtase_bac"/>
</dbReference>
<evidence type="ECO:0000313" key="4">
    <source>
        <dbReference type="EMBL" id="MDS0282747.1"/>
    </source>
</evidence>
<dbReference type="NCBIfam" id="NF041392">
    <property type="entry name" value="XylDh_Gfo6_Halo"/>
    <property type="match status" value="1"/>
</dbReference>
<organism evidence="4 5">
    <name type="scientific">Haloarcula onubensis</name>
    <dbReference type="NCBI Taxonomy" id="2950539"/>
    <lineage>
        <taxon>Archaea</taxon>
        <taxon>Methanobacteriati</taxon>
        <taxon>Methanobacteriota</taxon>
        <taxon>Stenosarchaea group</taxon>
        <taxon>Halobacteria</taxon>
        <taxon>Halobacteriales</taxon>
        <taxon>Haloarculaceae</taxon>
        <taxon>Haloarcula</taxon>
    </lineage>
</organism>
<dbReference type="InterPro" id="IPR055170">
    <property type="entry name" value="GFO_IDH_MocA-like_dom"/>
</dbReference>
<feature type="domain" description="GFO/IDH/MocA-like oxidoreductase" evidence="3">
    <location>
        <begin position="157"/>
        <end position="281"/>
    </location>
</feature>
<dbReference type="PRINTS" id="PR01775">
    <property type="entry name" value="GLFROXRDTASE"/>
</dbReference>
<reference evidence="4 5" key="1">
    <citation type="submission" date="2022-06" db="EMBL/GenBank/DDBJ databases">
        <title>Halomicroarcula sp. a new haloarchaeum isolate from saline soil.</title>
        <authorList>
            <person name="Strakova D."/>
            <person name="Galisteo C."/>
            <person name="Sanchez-Porro C."/>
            <person name="Ventosa A."/>
        </authorList>
    </citation>
    <scope>NUCLEOTIDE SEQUENCE [LARGE SCALE GENOMIC DNA]</scope>
    <source>
        <strain evidence="4 5">S3CR25-11</strain>
    </source>
</reference>